<name>A0A365H7N8_9ACTN</name>
<evidence type="ECO:0000313" key="2">
    <source>
        <dbReference type="EMBL" id="RAY15022.1"/>
    </source>
</evidence>
<feature type="compositionally biased region" description="Low complexity" evidence="1">
    <location>
        <begin position="14"/>
        <end position="30"/>
    </location>
</feature>
<reference evidence="2 3" key="1">
    <citation type="submission" date="2018-06" db="EMBL/GenBank/DDBJ databases">
        <title>Actinomadura craniellae sp. nov. isolated from marine sponge Craniella sp.</title>
        <authorList>
            <person name="Li L."/>
            <person name="Xu Q.H."/>
            <person name="Lin H.W."/>
            <person name="Lu Y.H."/>
        </authorList>
    </citation>
    <scope>NUCLEOTIDE SEQUENCE [LARGE SCALE GENOMIC DNA]</scope>
    <source>
        <strain evidence="2 3">LHW63021</strain>
    </source>
</reference>
<feature type="region of interest" description="Disordered" evidence="1">
    <location>
        <begin position="1"/>
        <end position="30"/>
    </location>
</feature>
<dbReference type="EMBL" id="QLYX01000004">
    <property type="protein sequence ID" value="RAY15022.1"/>
    <property type="molecule type" value="Genomic_DNA"/>
</dbReference>
<evidence type="ECO:0000256" key="1">
    <source>
        <dbReference type="SAM" id="MobiDB-lite"/>
    </source>
</evidence>
<keyword evidence="3" id="KW-1185">Reference proteome</keyword>
<dbReference type="Proteomes" id="UP000251891">
    <property type="component" value="Unassembled WGS sequence"/>
</dbReference>
<feature type="compositionally biased region" description="Basic residues" evidence="1">
    <location>
        <begin position="1"/>
        <end position="13"/>
    </location>
</feature>
<accession>A0A365H7N8</accession>
<organism evidence="2 3">
    <name type="scientific">Actinomadura craniellae</name>
    <dbReference type="NCBI Taxonomy" id="2231787"/>
    <lineage>
        <taxon>Bacteria</taxon>
        <taxon>Bacillati</taxon>
        <taxon>Actinomycetota</taxon>
        <taxon>Actinomycetes</taxon>
        <taxon>Streptosporangiales</taxon>
        <taxon>Thermomonosporaceae</taxon>
        <taxon>Actinomadura</taxon>
    </lineage>
</organism>
<comment type="caution">
    <text evidence="2">The sequence shown here is derived from an EMBL/GenBank/DDBJ whole genome shotgun (WGS) entry which is preliminary data.</text>
</comment>
<proteinExistence type="predicted"/>
<protein>
    <submittedName>
        <fullName evidence="2">BREX-6 system phosphatase PglZ</fullName>
    </submittedName>
</protein>
<evidence type="ECO:0000313" key="3">
    <source>
        <dbReference type="Proteomes" id="UP000251891"/>
    </source>
</evidence>
<gene>
    <name evidence="2" type="primary">pglZ</name>
    <name evidence="2" type="ORF">DPM19_09745</name>
</gene>
<dbReference type="AlphaFoldDB" id="A0A365H7N8"/>
<dbReference type="NCBIfam" id="NF033443">
    <property type="entry name" value="BREX_PglZ_6"/>
    <property type="match status" value="1"/>
</dbReference>
<sequence length="988" mass="107232">MRRRKRGRERGGRRVTTTVTSPPSSGLSGPVSAVLEADLRSRVRRHGIVVWLDQAGTYSEFVERLQALRADGALPYQVEAFRGSHLALMMALDGVAAGTEKAPLVIHLPGFTEETVRQTPLFELYAAGVRYRKALDTLVTEAASGQVRPDQINSFRAQPGMTLAGADAWLGTLLDGAEGSIGTQLRAKSPTAVLDDLLTGGIIAGQISELDVEDALWERFAAWIGLPPSWRDATLPPSQPRAGDVAFAAASWALCVEYTNDLRRAPASDHLSSAAALPTPVIDTCRTVAAHLREYHAGFYQRTADETEALLADEVEQAQAEDLGAIDTFRFEEDKVLKAALAALGRAAYDQAAEWADPRVEPTSADTSFWLRDDPARQSAWQLVHEAARLGQEITRAGMRIGVSTSADAAIETAMAAYAERGATVDQAHRLLEQRRVALLYPLLPEFETLRARLDGMRRAWREWADAWAREFNALCTAHGFLPGTSHQQRTLFDEVVRPLAQEPGATAYFVVDALRFEMGEELYRQIAGTPATTAALRPRLAELPTVTEVGMNVLAPVARNGRLQVSLASDAGGIKGFQTGEFRVCNPETRKRAMHDRVGGATCSWLTLEEVVSRDTASLKRSVSQARLVVVHSREIDEAGEKGIGPAVFDIALQKLRAAWRVLREAGVRRFVFTSDHGFLLLDGDTAAAQAYGRRIDPQRRHVFSPVAADHAGQVRVALADLRYEGTGTSVVFPESTAVFDTGRRPVDFAHGGNSLQERVIPVLTVVHRTAAGGSGIRYGVTAEAREGVAGMHCIEARVEVLEQQSLDFGSLQEIELAVRVPDAEDVQVELCQTRGRARIAGSAVVAAVGEPFELFFRLSGATDTRTLIEILHPSAVADVVPCVPDARFPVTTMRAPASPAATPPTTSPVASTRWLEQFSDPGIRQVFEHLAVHGAVTENEAAAMLGGPRGLRRFALQFESYAQKAPFVVRIDVVAGVKRYVREGSG</sequence>
<dbReference type="Pfam" id="PF08665">
    <property type="entry name" value="PglZ"/>
    <property type="match status" value="1"/>
</dbReference>